<evidence type="ECO:0000256" key="4">
    <source>
        <dbReference type="ARBA" id="ARBA00022989"/>
    </source>
</evidence>
<feature type="coiled-coil region" evidence="6">
    <location>
        <begin position="173"/>
        <end position="200"/>
    </location>
</feature>
<evidence type="ECO:0000256" key="6">
    <source>
        <dbReference type="SAM" id="Coils"/>
    </source>
</evidence>
<feature type="transmembrane region" description="Helical" evidence="7">
    <location>
        <begin position="149"/>
        <end position="166"/>
    </location>
</feature>
<evidence type="ECO:0000313" key="8">
    <source>
        <dbReference type="EMBL" id="OGD62054.1"/>
    </source>
</evidence>
<evidence type="ECO:0000256" key="7">
    <source>
        <dbReference type="SAM" id="Phobius"/>
    </source>
</evidence>
<evidence type="ECO:0008006" key="10">
    <source>
        <dbReference type="Google" id="ProtNLM"/>
    </source>
</evidence>
<accession>A0A1F5E450</accession>
<keyword evidence="4 7" id="KW-1133">Transmembrane helix</keyword>
<dbReference type="PANTHER" id="PTHR39087:SF2">
    <property type="entry name" value="UPF0104 MEMBRANE PROTEIN MJ1595"/>
    <property type="match status" value="1"/>
</dbReference>
<comment type="subcellular location">
    <subcellularLocation>
        <location evidence="1">Cell membrane</location>
        <topology evidence="1">Multi-pass membrane protein</topology>
    </subcellularLocation>
</comment>
<comment type="caution">
    <text evidence="8">The sequence shown here is derived from an EMBL/GenBank/DDBJ whole genome shotgun (WGS) entry which is preliminary data.</text>
</comment>
<dbReference type="EMBL" id="MEZY01000055">
    <property type="protein sequence ID" value="OGD62054.1"/>
    <property type="molecule type" value="Genomic_DNA"/>
</dbReference>
<keyword evidence="6" id="KW-0175">Coiled coil</keyword>
<evidence type="ECO:0000256" key="3">
    <source>
        <dbReference type="ARBA" id="ARBA00022692"/>
    </source>
</evidence>
<sequence length="324" mass="36272">MILMANIKNKIILSLAFAAVVYIALSFWGNFGDLREVLANFKWYYFPLLLALAFINYLVRFAKWHYYLKILKIKIPKMESFKIFLAGFSMSITPGKLGEVLKSYLLKDKYQIPISKTAMIVFADRLTDMVALIVISAVGVFGYNFGKTYIWIISAVVLLIIILIEFRPVAERILRALTKLKFLKKRAQKLENLYESSYEMIRPKHLAVASLISIFAWSCECLGLYLTFIAFDFKTGVLAAFFIYAFSTILGAITMLPGGLGATEGTMTGLTILLGIPKGISAAATIIIRAATLWFAVIIGVVALLIVNKGNDTHRNISPIGHRR</sequence>
<feature type="transmembrane region" description="Helical" evidence="7">
    <location>
        <begin position="12"/>
        <end position="31"/>
    </location>
</feature>
<evidence type="ECO:0000256" key="1">
    <source>
        <dbReference type="ARBA" id="ARBA00004651"/>
    </source>
</evidence>
<evidence type="ECO:0000256" key="5">
    <source>
        <dbReference type="ARBA" id="ARBA00023136"/>
    </source>
</evidence>
<keyword evidence="5 7" id="KW-0472">Membrane</keyword>
<proteinExistence type="predicted"/>
<dbReference type="PANTHER" id="PTHR39087">
    <property type="entry name" value="UPF0104 MEMBRANE PROTEIN MJ1595"/>
    <property type="match status" value="1"/>
</dbReference>
<evidence type="ECO:0000256" key="2">
    <source>
        <dbReference type="ARBA" id="ARBA00022475"/>
    </source>
</evidence>
<dbReference type="STRING" id="1797472.A2215_00390"/>
<feature type="transmembrane region" description="Helical" evidence="7">
    <location>
        <begin position="43"/>
        <end position="62"/>
    </location>
</feature>
<keyword evidence="2" id="KW-1003">Cell membrane</keyword>
<feature type="transmembrane region" description="Helical" evidence="7">
    <location>
        <begin position="237"/>
        <end position="260"/>
    </location>
</feature>
<feature type="transmembrane region" description="Helical" evidence="7">
    <location>
        <begin position="206"/>
        <end position="231"/>
    </location>
</feature>
<dbReference type="NCBIfam" id="TIGR00374">
    <property type="entry name" value="flippase-like domain"/>
    <property type="match status" value="1"/>
</dbReference>
<gene>
    <name evidence="8" type="ORF">A2215_00390</name>
</gene>
<reference evidence="8 9" key="1">
    <citation type="journal article" date="2016" name="Nat. Commun.">
        <title>Thousands of microbial genomes shed light on interconnected biogeochemical processes in an aquifer system.</title>
        <authorList>
            <person name="Anantharaman K."/>
            <person name="Brown C.T."/>
            <person name="Hug L.A."/>
            <person name="Sharon I."/>
            <person name="Castelle C.J."/>
            <person name="Probst A.J."/>
            <person name="Thomas B.C."/>
            <person name="Singh A."/>
            <person name="Wilkins M.J."/>
            <person name="Karaoz U."/>
            <person name="Brodie E.L."/>
            <person name="Williams K.H."/>
            <person name="Hubbard S.S."/>
            <person name="Banfield J.F."/>
        </authorList>
    </citation>
    <scope>NUCLEOTIDE SEQUENCE [LARGE SCALE GENOMIC DNA]</scope>
</reference>
<name>A0A1F5E450_9BACT</name>
<evidence type="ECO:0000313" key="9">
    <source>
        <dbReference type="Proteomes" id="UP000178583"/>
    </source>
</evidence>
<organism evidence="8 9">
    <name type="scientific">Candidatus Berkelbacteria bacterium RIFOXYA2_FULL_43_10</name>
    <dbReference type="NCBI Taxonomy" id="1797472"/>
    <lineage>
        <taxon>Bacteria</taxon>
        <taxon>Candidatus Berkelbacteria</taxon>
    </lineage>
</organism>
<feature type="transmembrane region" description="Helical" evidence="7">
    <location>
        <begin position="280"/>
        <end position="307"/>
    </location>
</feature>
<dbReference type="AlphaFoldDB" id="A0A1F5E450"/>
<protein>
    <recommendedName>
        <fullName evidence="10">TIGR00374 family protein</fullName>
    </recommendedName>
</protein>
<dbReference type="Proteomes" id="UP000178583">
    <property type="component" value="Unassembled WGS sequence"/>
</dbReference>
<dbReference type="Pfam" id="PF03706">
    <property type="entry name" value="LPG_synthase_TM"/>
    <property type="match status" value="1"/>
</dbReference>
<keyword evidence="3 7" id="KW-0812">Transmembrane</keyword>
<dbReference type="GO" id="GO:0005886">
    <property type="term" value="C:plasma membrane"/>
    <property type="evidence" value="ECO:0007669"/>
    <property type="project" value="UniProtKB-SubCell"/>
</dbReference>
<dbReference type="InterPro" id="IPR022791">
    <property type="entry name" value="L-PG_synthase/AglD"/>
</dbReference>
<feature type="transmembrane region" description="Helical" evidence="7">
    <location>
        <begin position="126"/>
        <end position="143"/>
    </location>
</feature>